<dbReference type="HOGENOM" id="CLU_3422591_0_0_1"/>
<reference evidence="2" key="1">
    <citation type="submission" date="2011-07" db="EMBL/GenBank/DDBJ databases">
        <authorList>
            <consortium name="Caenorhabditis brenneri Sequencing and Analysis Consortium"/>
            <person name="Wilson R.K."/>
        </authorList>
    </citation>
    <scope>NUCLEOTIDE SEQUENCE [LARGE SCALE GENOMIC DNA]</scope>
    <source>
        <strain evidence="2">PB2801</strain>
    </source>
</reference>
<organism evidence="2">
    <name type="scientific">Caenorhabditis brenneri</name>
    <name type="common">Nematode worm</name>
    <dbReference type="NCBI Taxonomy" id="135651"/>
    <lineage>
        <taxon>Eukaryota</taxon>
        <taxon>Metazoa</taxon>
        <taxon>Ecdysozoa</taxon>
        <taxon>Nematoda</taxon>
        <taxon>Chromadorea</taxon>
        <taxon>Rhabditida</taxon>
        <taxon>Rhabditina</taxon>
        <taxon>Rhabditomorpha</taxon>
        <taxon>Rhabditoidea</taxon>
        <taxon>Rhabditidae</taxon>
        <taxon>Peloderinae</taxon>
        <taxon>Caenorhabditis</taxon>
    </lineage>
</organism>
<evidence type="ECO:0000313" key="2">
    <source>
        <dbReference type="Proteomes" id="UP000008068"/>
    </source>
</evidence>
<accession>G0PMI8</accession>
<dbReference type="InParanoid" id="G0PMI8"/>
<sequence>MRILAQSLLIASLIPIAIGFKTNR</sequence>
<protein>
    <submittedName>
        <fullName evidence="1">Uncharacterized protein</fullName>
    </submittedName>
</protein>
<gene>
    <name evidence="1" type="ORF">CAEBREN_28488</name>
</gene>
<name>G0PMI8_CAEBE</name>
<dbReference type="Proteomes" id="UP000008068">
    <property type="component" value="Unassembled WGS sequence"/>
</dbReference>
<dbReference type="AlphaFoldDB" id="G0PMI8"/>
<evidence type="ECO:0000313" key="1">
    <source>
        <dbReference type="EMBL" id="EGT37712.1"/>
    </source>
</evidence>
<dbReference type="EMBL" id="GL381397">
    <property type="protein sequence ID" value="EGT37712.1"/>
    <property type="molecule type" value="Genomic_DNA"/>
</dbReference>
<keyword evidence="2" id="KW-1185">Reference proteome</keyword>
<proteinExistence type="predicted"/>
<feature type="non-terminal residue" evidence="1">
    <location>
        <position position="24"/>
    </location>
</feature>